<sequence length="92" mass="9994">MAGRLRGADRTLAAHFGRGRRVSGSLERLIYMANQIARNLATDADPVAATAQHIRSFWDPRMRAMILAHLAEGGSGLDPTSRAALLRLREAA</sequence>
<gene>
    <name evidence="1" type="ORF">GON01_13305</name>
</gene>
<reference evidence="1 2" key="1">
    <citation type="submission" date="2019-12" db="EMBL/GenBank/DDBJ databases">
        <authorList>
            <person name="Huq M.A."/>
        </authorList>
    </citation>
    <scope>NUCLEOTIDE SEQUENCE [LARGE SCALE GENOMIC DNA]</scope>
    <source>
        <strain evidence="1 2">MAH-20</strain>
    </source>
</reference>
<dbReference type="EMBL" id="WQMS01000016">
    <property type="protein sequence ID" value="MVO78906.1"/>
    <property type="molecule type" value="Genomic_DNA"/>
</dbReference>
<proteinExistence type="predicted"/>
<dbReference type="Proteomes" id="UP000441389">
    <property type="component" value="Unassembled WGS sequence"/>
</dbReference>
<accession>A0A6I4J3J8</accession>
<dbReference type="AlphaFoldDB" id="A0A6I4J3J8"/>
<name>A0A6I4J3J8_9SPHN</name>
<comment type="caution">
    <text evidence="1">The sequence shown here is derived from an EMBL/GenBank/DDBJ whole genome shotgun (WGS) entry which is preliminary data.</text>
</comment>
<evidence type="ECO:0000313" key="1">
    <source>
        <dbReference type="EMBL" id="MVO78906.1"/>
    </source>
</evidence>
<evidence type="ECO:0000313" key="2">
    <source>
        <dbReference type="Proteomes" id="UP000441389"/>
    </source>
</evidence>
<organism evidence="1 2">
    <name type="scientific">Sphingomonas horti</name>
    <dbReference type="NCBI Taxonomy" id="2682842"/>
    <lineage>
        <taxon>Bacteria</taxon>
        <taxon>Pseudomonadati</taxon>
        <taxon>Pseudomonadota</taxon>
        <taxon>Alphaproteobacteria</taxon>
        <taxon>Sphingomonadales</taxon>
        <taxon>Sphingomonadaceae</taxon>
        <taxon>Sphingomonas</taxon>
    </lineage>
</organism>
<dbReference type="InterPro" id="IPR021074">
    <property type="entry name" value="Formate_DH_dsu"/>
</dbReference>
<dbReference type="Pfam" id="PF11390">
    <property type="entry name" value="FdsD"/>
    <property type="match status" value="1"/>
</dbReference>
<keyword evidence="2" id="KW-1185">Reference proteome</keyword>
<protein>
    <submittedName>
        <fullName evidence="1">Formate dehydrogenase</fullName>
    </submittedName>
</protein>